<name>A0ABR1MKY2_9PEZI</name>
<accession>A0ABR1MKY2</accession>
<dbReference type="Proteomes" id="UP001365128">
    <property type="component" value="Unassembled WGS sequence"/>
</dbReference>
<feature type="region of interest" description="Disordered" evidence="1">
    <location>
        <begin position="95"/>
        <end position="152"/>
    </location>
</feature>
<evidence type="ECO:0000313" key="2">
    <source>
        <dbReference type="EMBL" id="KAK7550885.1"/>
    </source>
</evidence>
<feature type="region of interest" description="Disordered" evidence="1">
    <location>
        <begin position="34"/>
        <end position="71"/>
    </location>
</feature>
<gene>
    <name evidence="2" type="ORF">IWX46DRAFT_427911</name>
</gene>
<feature type="compositionally biased region" description="Basic residues" evidence="1">
    <location>
        <begin position="53"/>
        <end position="62"/>
    </location>
</feature>
<dbReference type="EMBL" id="JBBPDW010000007">
    <property type="protein sequence ID" value="KAK7550885.1"/>
    <property type="molecule type" value="Genomic_DNA"/>
</dbReference>
<organism evidence="2 3">
    <name type="scientific">Phyllosticta citricarpa</name>
    <dbReference type="NCBI Taxonomy" id="55181"/>
    <lineage>
        <taxon>Eukaryota</taxon>
        <taxon>Fungi</taxon>
        <taxon>Dikarya</taxon>
        <taxon>Ascomycota</taxon>
        <taxon>Pezizomycotina</taxon>
        <taxon>Dothideomycetes</taxon>
        <taxon>Dothideomycetes incertae sedis</taxon>
        <taxon>Botryosphaeriales</taxon>
        <taxon>Phyllostictaceae</taxon>
        <taxon>Phyllosticta</taxon>
    </lineage>
</organism>
<protein>
    <submittedName>
        <fullName evidence="2">Uncharacterized protein</fullName>
    </submittedName>
</protein>
<evidence type="ECO:0000256" key="1">
    <source>
        <dbReference type="SAM" id="MobiDB-lite"/>
    </source>
</evidence>
<feature type="compositionally biased region" description="Polar residues" evidence="1">
    <location>
        <begin position="107"/>
        <end position="121"/>
    </location>
</feature>
<reference evidence="2 3" key="1">
    <citation type="submission" date="2024-04" db="EMBL/GenBank/DDBJ databases">
        <title>Phyllosticta paracitricarpa is synonymous to the EU quarantine fungus P. citricarpa based on phylogenomic analyses.</title>
        <authorList>
            <consortium name="Lawrence Berkeley National Laboratory"/>
            <person name="Van Ingen-Buijs V.A."/>
            <person name="Van Westerhoven A.C."/>
            <person name="Haridas S."/>
            <person name="Skiadas P."/>
            <person name="Martin F."/>
            <person name="Groenewald J.Z."/>
            <person name="Crous P.W."/>
            <person name="Seidl M.F."/>
        </authorList>
    </citation>
    <scope>NUCLEOTIDE SEQUENCE [LARGE SCALE GENOMIC DNA]</scope>
    <source>
        <strain evidence="2 3">CBS 122670</strain>
    </source>
</reference>
<keyword evidence="3" id="KW-1185">Reference proteome</keyword>
<proteinExistence type="predicted"/>
<feature type="compositionally biased region" description="Polar residues" evidence="1">
    <location>
        <begin position="128"/>
        <end position="141"/>
    </location>
</feature>
<evidence type="ECO:0000313" key="3">
    <source>
        <dbReference type="Proteomes" id="UP001365128"/>
    </source>
</evidence>
<sequence length="152" mass="16405">MPSRHPQSHYVIPVSASFSALALRLSLLRCPPLDARQQPPLHPSRTADPASPSRRHQRRVRRPSSVLNPPYASLCHCPASFTALLDWQEAVSSAATQAGQQKALLPASSNANRRSTGTNPTRRGMPDAQTSIHGDCVNSSRLPPCSSLPISD</sequence>
<comment type="caution">
    <text evidence="2">The sequence shown here is derived from an EMBL/GenBank/DDBJ whole genome shotgun (WGS) entry which is preliminary data.</text>
</comment>